<keyword evidence="4 5" id="KW-0472">Membrane</keyword>
<reference evidence="6 7" key="1">
    <citation type="submission" date="2014-05" db="EMBL/GenBank/DDBJ databases">
        <title>Draft Genome Sequence of Nitratireductor basaltis Strain UMTGB225, A Marine Bacterium Isolated from Green Barrel Tunicate.</title>
        <authorList>
            <person name="Gan H.Y."/>
        </authorList>
    </citation>
    <scope>NUCLEOTIDE SEQUENCE [LARGE SCALE GENOMIC DNA]</scope>
    <source>
        <strain evidence="6 7">UMTGB225</strain>
    </source>
</reference>
<dbReference type="Proteomes" id="UP000053675">
    <property type="component" value="Unassembled WGS sequence"/>
</dbReference>
<feature type="transmembrane region" description="Helical" evidence="5">
    <location>
        <begin position="214"/>
        <end position="236"/>
    </location>
</feature>
<feature type="transmembrane region" description="Helical" evidence="5">
    <location>
        <begin position="87"/>
        <end position="107"/>
    </location>
</feature>
<dbReference type="Gene3D" id="1.20.1080.10">
    <property type="entry name" value="Glycerol uptake facilitator protein"/>
    <property type="match status" value="1"/>
</dbReference>
<dbReference type="STRING" id="472175.EL18_02335"/>
<evidence type="ECO:0000313" key="6">
    <source>
        <dbReference type="EMBL" id="KFB11287.1"/>
    </source>
</evidence>
<evidence type="ECO:0000313" key="7">
    <source>
        <dbReference type="Proteomes" id="UP000053675"/>
    </source>
</evidence>
<name>A0A084UEA1_9HYPH</name>
<dbReference type="RefSeq" id="WP_036483085.1">
    <property type="nucleotide sequence ID" value="NZ_JMQM01000001.1"/>
</dbReference>
<comment type="subcellular location">
    <subcellularLocation>
        <location evidence="1">Membrane</location>
        <topology evidence="1">Multi-pass membrane protein</topology>
    </subcellularLocation>
</comment>
<evidence type="ECO:0000256" key="5">
    <source>
        <dbReference type="SAM" id="Phobius"/>
    </source>
</evidence>
<dbReference type="PANTHER" id="PTHR30520">
    <property type="entry name" value="FORMATE TRANSPORTER-RELATED"/>
    <property type="match status" value="1"/>
</dbReference>
<sequence>MAKNSETKPDRLLSVHSLEGLSPQEIESVNRAGRPSAALIHETIRAEGESELRRPVSALLASGFAAGLSMGLSLLTEGLLHEQLPDASWRDLVTSFGYSFGFLIVILGRQQLFTENTLTPILPLLHHPNLKTLRQVLTLWMLVLAANIAATWVFALGLAEAPAFNSSERIAFLEVSRHALENDFEATFIKAGFAGWLIALMVWLLPSAGAARPLVIILVTYVVGIAGLAHIIVGSVEAAYLVVMKDATFGAYVFDFFLPTLLGNVLGGVLLVAVLNHGQIARELKEED</sequence>
<dbReference type="Pfam" id="PF01226">
    <property type="entry name" value="Form_Nir_trans"/>
    <property type="match status" value="1"/>
</dbReference>
<dbReference type="InterPro" id="IPR000292">
    <property type="entry name" value="For/NO2_transpt"/>
</dbReference>
<proteinExistence type="predicted"/>
<dbReference type="GO" id="GO:0015499">
    <property type="term" value="F:formate transmembrane transporter activity"/>
    <property type="evidence" value="ECO:0007669"/>
    <property type="project" value="TreeGrafter"/>
</dbReference>
<gene>
    <name evidence="6" type="primary">yfdC</name>
    <name evidence="6" type="ORF">EL18_02335</name>
</gene>
<evidence type="ECO:0000256" key="4">
    <source>
        <dbReference type="ARBA" id="ARBA00023136"/>
    </source>
</evidence>
<keyword evidence="7" id="KW-1185">Reference proteome</keyword>
<dbReference type="PATRIC" id="fig|472175.3.peg.2324"/>
<dbReference type="OrthoDB" id="261587at2"/>
<feature type="transmembrane region" description="Helical" evidence="5">
    <location>
        <begin position="56"/>
        <end position="75"/>
    </location>
</feature>
<dbReference type="InterPro" id="IPR023271">
    <property type="entry name" value="Aquaporin-like"/>
</dbReference>
<protein>
    <submittedName>
        <fullName evidence="6">Inner membrane protein YfdC</fullName>
    </submittedName>
</protein>
<organism evidence="6 7">
    <name type="scientific">Nitratireductor basaltis</name>
    <dbReference type="NCBI Taxonomy" id="472175"/>
    <lineage>
        <taxon>Bacteria</taxon>
        <taxon>Pseudomonadati</taxon>
        <taxon>Pseudomonadota</taxon>
        <taxon>Alphaproteobacteria</taxon>
        <taxon>Hyphomicrobiales</taxon>
        <taxon>Phyllobacteriaceae</taxon>
        <taxon>Nitratireductor</taxon>
    </lineage>
</organism>
<dbReference type="eggNOG" id="COG2116">
    <property type="taxonomic scope" value="Bacteria"/>
</dbReference>
<comment type="caution">
    <text evidence="6">The sequence shown here is derived from an EMBL/GenBank/DDBJ whole genome shotgun (WGS) entry which is preliminary data.</text>
</comment>
<feature type="transmembrane region" description="Helical" evidence="5">
    <location>
        <begin position="137"/>
        <end position="159"/>
    </location>
</feature>
<evidence type="ECO:0000256" key="2">
    <source>
        <dbReference type="ARBA" id="ARBA00022692"/>
    </source>
</evidence>
<dbReference type="PANTHER" id="PTHR30520:SF2">
    <property type="entry name" value="INNER MEMBRANE PROTEIN YFDC"/>
    <property type="match status" value="1"/>
</dbReference>
<feature type="transmembrane region" description="Helical" evidence="5">
    <location>
        <begin position="187"/>
        <end position="205"/>
    </location>
</feature>
<dbReference type="AlphaFoldDB" id="A0A084UEA1"/>
<dbReference type="EMBL" id="JMQM01000001">
    <property type="protein sequence ID" value="KFB11287.1"/>
    <property type="molecule type" value="Genomic_DNA"/>
</dbReference>
<evidence type="ECO:0000256" key="3">
    <source>
        <dbReference type="ARBA" id="ARBA00022989"/>
    </source>
</evidence>
<keyword evidence="2 5" id="KW-0812">Transmembrane</keyword>
<dbReference type="GO" id="GO:0005886">
    <property type="term" value="C:plasma membrane"/>
    <property type="evidence" value="ECO:0007669"/>
    <property type="project" value="TreeGrafter"/>
</dbReference>
<accession>A0A084UEA1</accession>
<evidence type="ECO:0000256" key="1">
    <source>
        <dbReference type="ARBA" id="ARBA00004141"/>
    </source>
</evidence>
<keyword evidence="3 5" id="KW-1133">Transmembrane helix</keyword>
<feature type="transmembrane region" description="Helical" evidence="5">
    <location>
        <begin position="256"/>
        <end position="275"/>
    </location>
</feature>